<dbReference type="GO" id="GO:0004048">
    <property type="term" value="F:anthranilate phosphoribosyltransferase activity"/>
    <property type="evidence" value="ECO:0007669"/>
    <property type="project" value="UniProtKB-UniRule"/>
</dbReference>
<comment type="subunit">
    <text evidence="9">Homodimer.</text>
</comment>
<dbReference type="eggNOG" id="COG0547">
    <property type="taxonomic scope" value="Bacteria"/>
</dbReference>
<feature type="binding site" evidence="9">
    <location>
        <position position="169"/>
    </location>
    <ligand>
        <name>anthranilate</name>
        <dbReference type="ChEBI" id="CHEBI:16567"/>
        <label>2</label>
    </ligand>
</feature>
<evidence type="ECO:0000256" key="3">
    <source>
        <dbReference type="ARBA" id="ARBA00022676"/>
    </source>
</evidence>
<comment type="caution">
    <text evidence="9">Lacks conserved residue(s) required for the propagation of feature annotation.</text>
</comment>
<feature type="binding site" evidence="9">
    <location>
        <begin position="86"/>
        <end position="87"/>
    </location>
    <ligand>
        <name>5-phospho-alpha-D-ribose 1-diphosphate</name>
        <dbReference type="ChEBI" id="CHEBI:58017"/>
    </ligand>
</feature>
<dbReference type="FunFam" id="3.40.1030.10:FF:000002">
    <property type="entry name" value="Anthranilate phosphoribosyltransferase"/>
    <property type="match status" value="1"/>
</dbReference>
<evidence type="ECO:0000313" key="13">
    <source>
        <dbReference type="Proteomes" id="UP000053586"/>
    </source>
</evidence>
<proteinExistence type="inferred from homology"/>
<feature type="binding site" evidence="9">
    <location>
        <position position="228"/>
    </location>
    <ligand>
        <name>Mg(2+)</name>
        <dbReference type="ChEBI" id="CHEBI:18420"/>
        <label>2</label>
    </ligand>
</feature>
<dbReference type="Gene3D" id="3.40.1030.10">
    <property type="entry name" value="Nucleoside phosphorylase/phosphoribosyltransferase catalytic domain"/>
    <property type="match status" value="1"/>
</dbReference>
<dbReference type="Pfam" id="PF00591">
    <property type="entry name" value="Glycos_transf_3"/>
    <property type="match status" value="1"/>
</dbReference>
<dbReference type="PANTHER" id="PTHR43285:SF2">
    <property type="entry name" value="ANTHRANILATE PHOSPHORIBOSYLTRANSFERASE"/>
    <property type="match status" value="1"/>
</dbReference>
<feature type="binding site" evidence="9">
    <location>
        <position position="83"/>
    </location>
    <ligand>
        <name>anthranilate</name>
        <dbReference type="ChEBI" id="CHEBI:16567"/>
        <label>1</label>
    </ligand>
</feature>
<evidence type="ECO:0000256" key="6">
    <source>
        <dbReference type="ARBA" id="ARBA00023141"/>
    </source>
</evidence>
<feature type="domain" description="Glycosyl transferase family 3 N-terminal" evidence="11">
    <location>
        <begin position="7"/>
        <end position="68"/>
    </location>
</feature>
<dbReference type="InterPro" id="IPR036320">
    <property type="entry name" value="Glycosyl_Trfase_fam3_N_dom_sf"/>
</dbReference>
<feature type="binding site" evidence="9">
    <location>
        <position position="114"/>
    </location>
    <ligand>
        <name>anthranilate</name>
        <dbReference type="ChEBI" id="CHEBI:16567"/>
        <label>1</label>
    </ligand>
</feature>
<dbReference type="RefSeq" id="WP_006004217.1">
    <property type="nucleotide sequence ID" value="NZ_BAET01000008.1"/>
</dbReference>
<evidence type="ECO:0000256" key="8">
    <source>
        <dbReference type="ARBA" id="ARBA00061188"/>
    </source>
</evidence>
<evidence type="ECO:0000256" key="2">
    <source>
        <dbReference type="ARBA" id="ARBA00022605"/>
    </source>
</evidence>
<dbReference type="GO" id="GO:0005829">
    <property type="term" value="C:cytosol"/>
    <property type="evidence" value="ECO:0007669"/>
    <property type="project" value="TreeGrafter"/>
</dbReference>
<feature type="binding site" evidence="9">
    <location>
        <position position="228"/>
    </location>
    <ligand>
        <name>Mg(2+)</name>
        <dbReference type="ChEBI" id="CHEBI:18420"/>
        <label>1</label>
    </ligand>
</feature>
<dbReference type="Pfam" id="PF02885">
    <property type="entry name" value="Glycos_trans_3N"/>
    <property type="match status" value="1"/>
</dbReference>
<comment type="catalytic activity">
    <reaction evidence="7 9">
        <text>N-(5-phospho-beta-D-ribosyl)anthranilate + diphosphate = 5-phospho-alpha-D-ribose 1-diphosphate + anthranilate</text>
        <dbReference type="Rhea" id="RHEA:11768"/>
        <dbReference type="ChEBI" id="CHEBI:16567"/>
        <dbReference type="ChEBI" id="CHEBI:18277"/>
        <dbReference type="ChEBI" id="CHEBI:33019"/>
        <dbReference type="ChEBI" id="CHEBI:58017"/>
        <dbReference type="EC" id="2.4.2.18"/>
    </reaction>
</comment>
<dbReference type="Gene3D" id="1.20.970.10">
    <property type="entry name" value="Transferase, Pyrimidine Nucleoside Phosphorylase, Chain C"/>
    <property type="match status" value="1"/>
</dbReference>
<keyword evidence="3 9" id="KW-0328">Glycosyltransferase</keyword>
<dbReference type="GO" id="GO:0000287">
    <property type="term" value="F:magnesium ion binding"/>
    <property type="evidence" value="ECO:0007669"/>
    <property type="project" value="UniProtKB-UniRule"/>
</dbReference>
<evidence type="ECO:0000256" key="4">
    <source>
        <dbReference type="ARBA" id="ARBA00022679"/>
    </source>
</evidence>
<protein>
    <recommendedName>
        <fullName evidence="9">Anthranilate phosphoribosyltransferase</fullName>
        <ecNumber evidence="9">2.4.2.18</ecNumber>
    </recommendedName>
</protein>
<dbReference type="STRING" id="56804.BAE46_13835"/>
<dbReference type="InterPro" id="IPR017459">
    <property type="entry name" value="Glycosyl_Trfase_fam3_N_dom"/>
</dbReference>
<comment type="caution">
    <text evidence="12">The sequence shown here is derived from an EMBL/GenBank/DDBJ whole genome shotgun (WGS) entry which is preliminary data.</text>
</comment>
<feature type="binding site" evidence="9">
    <location>
        <position position="227"/>
    </location>
    <ligand>
        <name>Mg(2+)</name>
        <dbReference type="ChEBI" id="CHEBI:18420"/>
        <label>2</label>
    </ligand>
</feature>
<keyword evidence="9" id="KW-0460">Magnesium</keyword>
<dbReference type="InterPro" id="IPR005940">
    <property type="entry name" value="Anthranilate_Pribosyl_Tfrase"/>
</dbReference>
<evidence type="ECO:0000256" key="5">
    <source>
        <dbReference type="ARBA" id="ARBA00022822"/>
    </source>
</evidence>
<evidence type="ECO:0000256" key="9">
    <source>
        <dbReference type="HAMAP-Rule" id="MF_00211"/>
    </source>
</evidence>
<dbReference type="InterPro" id="IPR035902">
    <property type="entry name" value="Nuc_phospho_transferase"/>
</dbReference>
<keyword evidence="13" id="KW-1185">Reference proteome</keyword>
<gene>
    <name evidence="9 12" type="primary">trpD</name>
    <name evidence="12" type="ORF">GPUN_1163</name>
</gene>
<feature type="binding site" evidence="9">
    <location>
        <position position="95"/>
    </location>
    <ligand>
        <name>Mg(2+)</name>
        <dbReference type="ChEBI" id="CHEBI:18420"/>
        <label>1</label>
    </ligand>
</feature>
<keyword evidence="5 9" id="KW-0822">Tryptophan biosynthesis</keyword>
<dbReference type="SUPFAM" id="SSF47648">
    <property type="entry name" value="Nucleoside phosphorylase/phosphoribosyltransferase N-terminal domain"/>
    <property type="match status" value="1"/>
</dbReference>
<evidence type="ECO:0000256" key="7">
    <source>
        <dbReference type="ARBA" id="ARBA00052328"/>
    </source>
</evidence>
<dbReference type="PANTHER" id="PTHR43285">
    <property type="entry name" value="ANTHRANILATE PHOSPHORIBOSYLTRANSFERASE"/>
    <property type="match status" value="1"/>
</dbReference>
<dbReference type="NCBIfam" id="TIGR01245">
    <property type="entry name" value="trpD"/>
    <property type="match status" value="1"/>
</dbReference>
<dbReference type="GO" id="GO:0000162">
    <property type="term" value="P:L-tryptophan biosynthetic process"/>
    <property type="evidence" value="ECO:0007669"/>
    <property type="project" value="UniProtKB-UniRule"/>
</dbReference>
<reference evidence="12 13" key="1">
    <citation type="journal article" date="2012" name="J. Bacteriol.">
        <title>Genome sequence of proteorhodopsin-containing sea ice bacterium Glaciecola punicea ACAM 611T.</title>
        <authorList>
            <person name="Qin Q.-L."/>
            <person name="Xie B.-B."/>
            <person name="Shu Y.-L."/>
            <person name="Rong J.-C."/>
            <person name="Zhao D.-L."/>
            <person name="Zhang X.-Y."/>
            <person name="Chen X.-L."/>
            <person name="Zhou B.-C."/>
            <person name="Zhanga Y.-Z."/>
        </authorList>
    </citation>
    <scope>NUCLEOTIDE SEQUENCE [LARGE SCALE GENOMIC DNA]</scope>
    <source>
        <strain evidence="12 13">ACAM 611</strain>
    </source>
</reference>
<comment type="function">
    <text evidence="9">Catalyzes the transfer of the phosphoribosyl group of 5-phosphorylribose-1-pyrophosphate (PRPP) to anthranilate to yield N-(5'-phosphoribosyl)-anthranilate (PRA).</text>
</comment>
<accession>H5TAG5</accession>
<reference evidence="12 13" key="2">
    <citation type="journal article" date="2017" name="Antonie Van Leeuwenhoek">
        <title>Rhizobium rhizosphaerae sp. nov., a novel species isolated from rice rhizosphere.</title>
        <authorList>
            <person name="Zhao J.J."/>
            <person name="Zhang J."/>
            <person name="Zhang R.J."/>
            <person name="Zhang C.W."/>
            <person name="Yin H.Q."/>
            <person name="Zhang X.X."/>
        </authorList>
    </citation>
    <scope>NUCLEOTIDE SEQUENCE [LARGE SCALE GENOMIC DNA]</scope>
    <source>
        <strain evidence="12 13">ACAM 611</strain>
    </source>
</reference>
<name>H5TAG5_9ALTE</name>
<feature type="binding site" evidence="9">
    <location>
        <begin position="93"/>
        <end position="96"/>
    </location>
    <ligand>
        <name>5-phospho-alpha-D-ribose 1-diphosphate</name>
        <dbReference type="ChEBI" id="CHEBI:58017"/>
    </ligand>
</feature>
<dbReference type="EC" id="2.4.2.18" evidence="9"/>
<sequence>MNPAYFDLLETLYQGGSLSQSQSYAIFNDVMRGDMGNLELTAFLVALKLKGETSEEIAGAAAAMRDNAVAFSRPDYAFSDLVGTGGDGHNTINISSAAAVVAASCGIKVAKHGNRSVSSKSGSSDLFAGFGIKLDMSPQTARKCLDEAGFCFLAAPVYHTGVKHAMTVRLALKTRTLFNVLGPLANPASPSHGIYGVYDPKLVPIYAQTLLNLGHKNALVVHGSGLDEIALHGPSTAIHVHNNTLHEFTLAPSDFGISEMPLGAILGDTPEYNVSAINKVFNGEGESAHIHAIAINAASLLWLHDTQQPFRTHFNTVMQAIAEKKPMQTISHAALISQGGI</sequence>
<keyword evidence="6 9" id="KW-0057">Aromatic amino acid biosynthesis</keyword>
<evidence type="ECO:0000256" key="1">
    <source>
        <dbReference type="ARBA" id="ARBA00004907"/>
    </source>
</evidence>
<feature type="binding site" evidence="9">
    <location>
        <begin position="111"/>
        <end position="119"/>
    </location>
    <ligand>
        <name>5-phospho-alpha-D-ribose 1-diphosphate</name>
        <dbReference type="ChEBI" id="CHEBI:58017"/>
    </ligand>
</feature>
<dbReference type="InterPro" id="IPR000312">
    <property type="entry name" value="Glycosyl_Trfase_fam3"/>
</dbReference>
<keyword evidence="2 9" id="KW-0028">Amino-acid biosynthesis</keyword>
<comment type="similarity">
    <text evidence="9">Belongs to the anthranilate phosphoribosyltransferase family.</text>
</comment>
<evidence type="ECO:0000259" key="10">
    <source>
        <dbReference type="Pfam" id="PF00591"/>
    </source>
</evidence>
<keyword evidence="4 9" id="KW-0808">Transferase</keyword>
<feature type="binding site" evidence="9">
    <location>
        <position position="91"/>
    </location>
    <ligand>
        <name>5-phospho-alpha-D-ribose 1-diphosphate</name>
        <dbReference type="ChEBI" id="CHEBI:58017"/>
    </ligand>
</feature>
<feature type="binding site" evidence="9">
    <location>
        <position position="123"/>
    </location>
    <ligand>
        <name>5-phospho-alpha-D-ribose 1-diphosphate</name>
        <dbReference type="ChEBI" id="CHEBI:58017"/>
    </ligand>
</feature>
<feature type="binding site" evidence="9">
    <location>
        <position position="83"/>
    </location>
    <ligand>
        <name>5-phospho-alpha-D-ribose 1-diphosphate</name>
        <dbReference type="ChEBI" id="CHEBI:58017"/>
    </ligand>
</feature>
<dbReference type="UniPathway" id="UPA00035">
    <property type="reaction ID" value="UER00041"/>
</dbReference>
<dbReference type="SUPFAM" id="SSF52418">
    <property type="entry name" value="Nucleoside phosphorylase/phosphoribosyltransferase catalytic domain"/>
    <property type="match status" value="1"/>
</dbReference>
<evidence type="ECO:0000259" key="11">
    <source>
        <dbReference type="Pfam" id="PF02885"/>
    </source>
</evidence>
<comment type="cofactor">
    <cofactor evidence="9">
        <name>Mg(2+)</name>
        <dbReference type="ChEBI" id="CHEBI:18420"/>
    </cofactor>
    <text evidence="9">Binds 2 magnesium ions per monomer.</text>
</comment>
<evidence type="ECO:0000313" key="12">
    <source>
        <dbReference type="EMBL" id="GAB55292.1"/>
    </source>
</evidence>
<dbReference type="HAMAP" id="MF_00211">
    <property type="entry name" value="TrpD"/>
    <property type="match status" value="1"/>
</dbReference>
<dbReference type="AlphaFoldDB" id="H5TAG5"/>
<feature type="domain" description="Glycosyl transferase family 3" evidence="10">
    <location>
        <begin position="78"/>
        <end position="320"/>
    </location>
</feature>
<comment type="pathway">
    <text evidence="1 9">Amino-acid biosynthesis; L-tryptophan biosynthesis; L-tryptophan from chorismate: step 2/5.</text>
</comment>
<organism evidence="12 13">
    <name type="scientific">Glaciecola punicea ACAM 611</name>
    <dbReference type="NCBI Taxonomy" id="1121923"/>
    <lineage>
        <taxon>Bacteria</taxon>
        <taxon>Pseudomonadati</taxon>
        <taxon>Pseudomonadota</taxon>
        <taxon>Gammaproteobacteria</taxon>
        <taxon>Alteromonadales</taxon>
        <taxon>Alteromonadaceae</taxon>
        <taxon>Glaciecola</taxon>
    </lineage>
</organism>
<dbReference type="EMBL" id="BAET01000008">
    <property type="protein sequence ID" value="GAB55292.1"/>
    <property type="molecule type" value="Genomic_DNA"/>
</dbReference>
<dbReference type="Proteomes" id="UP000053586">
    <property type="component" value="Unassembled WGS sequence"/>
</dbReference>
<comment type="similarity">
    <text evidence="8">In the C-terminal section; belongs to the anthranilate phosphoribosyltransferase family.</text>
</comment>
<keyword evidence="9" id="KW-0479">Metal-binding</keyword>